<reference evidence="1 2" key="1">
    <citation type="submission" date="2024-02" db="EMBL/GenBank/DDBJ databases">
        <title>High-quality chromosome-scale genome assembly of Pensacola bahiagrass (Paspalum notatum Flugge var. saurae).</title>
        <authorList>
            <person name="Vega J.M."/>
            <person name="Podio M."/>
            <person name="Orjuela J."/>
            <person name="Siena L.A."/>
            <person name="Pessino S.C."/>
            <person name="Combes M.C."/>
            <person name="Mariac C."/>
            <person name="Albertini E."/>
            <person name="Pupilli F."/>
            <person name="Ortiz J.P.A."/>
            <person name="Leblanc O."/>
        </authorList>
    </citation>
    <scope>NUCLEOTIDE SEQUENCE [LARGE SCALE GENOMIC DNA]</scope>
    <source>
        <strain evidence="1">R1</strain>
        <tissue evidence="1">Leaf</tissue>
    </source>
</reference>
<dbReference type="EMBL" id="CP144750">
    <property type="protein sequence ID" value="WVZ81799.1"/>
    <property type="molecule type" value="Genomic_DNA"/>
</dbReference>
<dbReference type="AlphaFoldDB" id="A0AAQ3TYS3"/>
<proteinExistence type="predicted"/>
<accession>A0AAQ3TYS3</accession>
<sequence length="72" mass="7575">MCHTAAPAVHDVKDTMGGALINADMSRAPRCTPSSPIDVAPIVADEFFMAAPNFQSTLDLLDSVFPADQVNA</sequence>
<keyword evidence="2" id="KW-1185">Reference proteome</keyword>
<evidence type="ECO:0000313" key="1">
    <source>
        <dbReference type="EMBL" id="WVZ81799.1"/>
    </source>
</evidence>
<gene>
    <name evidence="1" type="ORF">U9M48_029140</name>
</gene>
<name>A0AAQ3TYS3_PASNO</name>
<protein>
    <submittedName>
        <fullName evidence="1">Uncharacterized protein</fullName>
    </submittedName>
</protein>
<evidence type="ECO:0000313" key="2">
    <source>
        <dbReference type="Proteomes" id="UP001341281"/>
    </source>
</evidence>
<organism evidence="1 2">
    <name type="scientific">Paspalum notatum var. saurae</name>
    <dbReference type="NCBI Taxonomy" id="547442"/>
    <lineage>
        <taxon>Eukaryota</taxon>
        <taxon>Viridiplantae</taxon>
        <taxon>Streptophyta</taxon>
        <taxon>Embryophyta</taxon>
        <taxon>Tracheophyta</taxon>
        <taxon>Spermatophyta</taxon>
        <taxon>Magnoliopsida</taxon>
        <taxon>Liliopsida</taxon>
        <taxon>Poales</taxon>
        <taxon>Poaceae</taxon>
        <taxon>PACMAD clade</taxon>
        <taxon>Panicoideae</taxon>
        <taxon>Andropogonodae</taxon>
        <taxon>Paspaleae</taxon>
        <taxon>Paspalinae</taxon>
        <taxon>Paspalum</taxon>
    </lineage>
</organism>
<dbReference type="Proteomes" id="UP001341281">
    <property type="component" value="Chromosome 06"/>
</dbReference>